<dbReference type="InterPro" id="IPR016441">
    <property type="entry name" value="Tti1"/>
</dbReference>
<dbReference type="Pfam" id="PF21547">
    <property type="entry name" value="TTI1"/>
    <property type="match status" value="1"/>
</dbReference>
<evidence type="ECO:0000313" key="4">
    <source>
        <dbReference type="EMBL" id="KAK3379496.1"/>
    </source>
</evidence>
<dbReference type="InterPro" id="IPR057566">
    <property type="entry name" value="TPR_TTI1_N"/>
</dbReference>
<dbReference type="InterPro" id="IPR011989">
    <property type="entry name" value="ARM-like"/>
</dbReference>
<evidence type="ECO:0000259" key="2">
    <source>
        <dbReference type="Pfam" id="PF24173"/>
    </source>
</evidence>
<sequence length="1174" mass="126308">MAAVGSSSERAEFLQQLKPVCVPLSKLALRPTDTAAEANEILSLVESVDGLWAAQVSKNAQMLDGKLADYVFFPVAYLLRNRHLYPVRVLEAIIRLLKTLIQHGWKAKISRQLSQQLLVFLSLTLGGDASQQPTDESQPTRRREMPEETVIEGFRTLAALITAAESSPVASSSSPPPPSAAPSDEQDQTIPALGQSVTVMLDAVTGAATLSIQLEALACVQVAFTAVRDNSVLAQFLPGTVSSLTKLLSPPLQNRTQKRVLVKCLAVLKLVLINVLGDMKVRGLLRQTVKGAAPEPPQDADVAAKANDTEDVNFRVDLTAAWLKATTAQVKIALSSVLKLRTHEANDVQSALSRLCIGLLDECHSSLADCHSILVESAMMLDDEESSSSRLETSLRDLAGVYPEIAECTKLALYNWITSLPRSMQSNDERVKQLAIRNILRGSKLAADLQMDSSTLDDTLGDALRDSIAALIRNSKPSKVVDDGDVGEDSIISGSSAVISSRVEQVQAYSPVLFDLESQKTTRGEINALISNVGSSTQQTKLATAMLGYLGDSDGVDQIASYWLAFELLKSTYAHSSELDDLLDFGSLDEVKYQDAAFQELYEFSASVLSSHSESLDNADWRLKAIALEVTAFAASRLKAEFRPELIDVLYPVTTFLGSQVPQLRRHAITTLNILAVSCGYAGVSELIVDNADYMVNSVSLRLNTFDISPASTKVLTMMVRLTGPRLIPFMDDVVAAIFAALDNYHGYPVFVESLFSVLSEVVTQGVKSDMLLLEDTAATTVDHRKRKPESAGIPGTLDALDKRAKRIRKRREEDQEDDAGARRSYPKEAWGPDKSKAKSLLDSLEAANNGEEEEGQEQSSSEVEKPKPPNTPTYSLLTRVLSLTQHYLTSPTPTLRKSLLDLVATVSPALAPDENAFLPLVHKVWPVVISRLHDPEPFVAIAACRALAALCSAAGDFLASRFKTEWSDGLYKWFVNTQDEAAKARGGTAGGHTRGKGKAATGPTLPRQLALSSASNSNSNSDGASAILIPSRSLAAETGEAMPDAQQLMRGSLMSVIGSKPTPTPSMSLSLSSSPGAAALGRFAQASQIWDAAVGLLGAIVAHVRLDDDMFDDVLDLVADVVSQPQHGGVREALEAVNADAVWLAMYERGLAPWQPAPLASGGIAFAQMAPRA</sequence>
<protein>
    <recommendedName>
        <fullName evidence="6">TEL2-interacting protein 1</fullName>
    </recommendedName>
</protein>
<dbReference type="InterPro" id="IPR052587">
    <property type="entry name" value="TELO2-interacting_protein_1"/>
</dbReference>
<dbReference type="SUPFAM" id="SSF48371">
    <property type="entry name" value="ARM repeat"/>
    <property type="match status" value="1"/>
</dbReference>
<feature type="region of interest" description="Disordered" evidence="1">
    <location>
        <begin position="781"/>
        <end position="837"/>
    </location>
</feature>
<dbReference type="Proteomes" id="UP001287356">
    <property type="component" value="Unassembled WGS sequence"/>
</dbReference>
<feature type="region of interest" description="Disordered" evidence="1">
    <location>
        <begin position="167"/>
        <end position="187"/>
    </location>
</feature>
<dbReference type="GO" id="GO:0005737">
    <property type="term" value="C:cytoplasm"/>
    <property type="evidence" value="ECO:0007669"/>
    <property type="project" value="TreeGrafter"/>
</dbReference>
<evidence type="ECO:0000256" key="1">
    <source>
        <dbReference type="SAM" id="MobiDB-lite"/>
    </source>
</evidence>
<feature type="region of interest" description="Disordered" evidence="1">
    <location>
        <begin position="849"/>
        <end position="875"/>
    </location>
</feature>
<dbReference type="Pfam" id="PF24173">
    <property type="entry name" value="TPR_TTI1_N"/>
    <property type="match status" value="1"/>
</dbReference>
<feature type="domain" description="TTI1 C-terminal TPR" evidence="3">
    <location>
        <begin position="815"/>
        <end position="977"/>
    </location>
</feature>
<dbReference type="AlphaFoldDB" id="A0AAE0NDA2"/>
<name>A0AAE0NDA2_9PEZI</name>
<comment type="caution">
    <text evidence="4">The sequence shown here is derived from an EMBL/GenBank/DDBJ whole genome shotgun (WGS) entry which is preliminary data.</text>
</comment>
<accession>A0AAE0NDA2</accession>
<evidence type="ECO:0008006" key="6">
    <source>
        <dbReference type="Google" id="ProtNLM"/>
    </source>
</evidence>
<dbReference type="PANTHER" id="PTHR18460:SF3">
    <property type="entry name" value="TELO2-INTERACTING PROTEIN 1 HOMOLOG"/>
    <property type="match status" value="1"/>
</dbReference>
<feature type="domain" description="TTI1 N-terminal TPR" evidence="2">
    <location>
        <begin position="15"/>
        <end position="381"/>
    </location>
</feature>
<dbReference type="Pfam" id="PF24181">
    <property type="entry name" value="TPR_TTI1_C"/>
    <property type="match status" value="1"/>
</dbReference>
<dbReference type="InterPro" id="IPR016024">
    <property type="entry name" value="ARM-type_fold"/>
</dbReference>
<dbReference type="FunFam" id="1.25.10.10:FF:001401">
    <property type="entry name" value="Uncharacterized protein"/>
    <property type="match status" value="1"/>
</dbReference>
<reference evidence="4" key="1">
    <citation type="journal article" date="2023" name="Mol. Phylogenet. Evol.">
        <title>Genome-scale phylogeny and comparative genomics of the fungal order Sordariales.</title>
        <authorList>
            <person name="Hensen N."/>
            <person name="Bonometti L."/>
            <person name="Westerberg I."/>
            <person name="Brannstrom I.O."/>
            <person name="Guillou S."/>
            <person name="Cros-Aarteil S."/>
            <person name="Calhoun S."/>
            <person name="Haridas S."/>
            <person name="Kuo A."/>
            <person name="Mondo S."/>
            <person name="Pangilinan J."/>
            <person name="Riley R."/>
            <person name="LaButti K."/>
            <person name="Andreopoulos B."/>
            <person name="Lipzen A."/>
            <person name="Chen C."/>
            <person name="Yan M."/>
            <person name="Daum C."/>
            <person name="Ng V."/>
            <person name="Clum A."/>
            <person name="Steindorff A."/>
            <person name="Ohm R.A."/>
            <person name="Martin F."/>
            <person name="Silar P."/>
            <person name="Natvig D.O."/>
            <person name="Lalanne C."/>
            <person name="Gautier V."/>
            <person name="Ament-Velasquez S.L."/>
            <person name="Kruys A."/>
            <person name="Hutchinson M.I."/>
            <person name="Powell A.J."/>
            <person name="Barry K."/>
            <person name="Miller A.N."/>
            <person name="Grigoriev I.V."/>
            <person name="Debuchy R."/>
            <person name="Gladieux P."/>
            <person name="Hiltunen Thoren M."/>
            <person name="Johannesson H."/>
        </authorList>
    </citation>
    <scope>NUCLEOTIDE SEQUENCE</scope>
    <source>
        <strain evidence="4">CBS 958.72</strain>
    </source>
</reference>
<dbReference type="PIRSF" id="PIRSF005250">
    <property type="entry name" value="UCP005250"/>
    <property type="match status" value="1"/>
</dbReference>
<dbReference type="EMBL" id="JAULSN010000002">
    <property type="protein sequence ID" value="KAK3379496.1"/>
    <property type="molecule type" value="Genomic_DNA"/>
</dbReference>
<evidence type="ECO:0000259" key="3">
    <source>
        <dbReference type="Pfam" id="PF24181"/>
    </source>
</evidence>
<evidence type="ECO:0000313" key="5">
    <source>
        <dbReference type="Proteomes" id="UP001287356"/>
    </source>
</evidence>
<organism evidence="4 5">
    <name type="scientific">Lasiosphaeria ovina</name>
    <dbReference type="NCBI Taxonomy" id="92902"/>
    <lineage>
        <taxon>Eukaryota</taxon>
        <taxon>Fungi</taxon>
        <taxon>Dikarya</taxon>
        <taxon>Ascomycota</taxon>
        <taxon>Pezizomycotina</taxon>
        <taxon>Sordariomycetes</taxon>
        <taxon>Sordariomycetidae</taxon>
        <taxon>Sordariales</taxon>
        <taxon>Lasiosphaeriaceae</taxon>
        <taxon>Lasiosphaeria</taxon>
    </lineage>
</organism>
<reference evidence="4" key="2">
    <citation type="submission" date="2023-06" db="EMBL/GenBank/DDBJ databases">
        <authorList>
            <consortium name="Lawrence Berkeley National Laboratory"/>
            <person name="Haridas S."/>
            <person name="Hensen N."/>
            <person name="Bonometti L."/>
            <person name="Westerberg I."/>
            <person name="Brannstrom I.O."/>
            <person name="Guillou S."/>
            <person name="Cros-Aarteil S."/>
            <person name="Calhoun S."/>
            <person name="Kuo A."/>
            <person name="Mondo S."/>
            <person name="Pangilinan J."/>
            <person name="Riley R."/>
            <person name="Labutti K."/>
            <person name="Andreopoulos B."/>
            <person name="Lipzen A."/>
            <person name="Chen C."/>
            <person name="Yanf M."/>
            <person name="Daum C."/>
            <person name="Ng V."/>
            <person name="Clum A."/>
            <person name="Steindorff A."/>
            <person name="Ohm R."/>
            <person name="Martin F."/>
            <person name="Silar P."/>
            <person name="Natvig D."/>
            <person name="Lalanne C."/>
            <person name="Gautier V."/>
            <person name="Ament-Velasquez S.L."/>
            <person name="Kruys A."/>
            <person name="Hutchinson M.I."/>
            <person name="Powell A.J."/>
            <person name="Barry K."/>
            <person name="Miller A.N."/>
            <person name="Grigoriev I.V."/>
            <person name="Debuchy R."/>
            <person name="Gladieux P."/>
            <person name="Thoren M.H."/>
            <person name="Johannesson H."/>
        </authorList>
    </citation>
    <scope>NUCLEOTIDE SEQUENCE</scope>
    <source>
        <strain evidence="4">CBS 958.72</strain>
    </source>
</reference>
<dbReference type="InterPro" id="IPR057567">
    <property type="entry name" value="TPR_TTI1_C"/>
</dbReference>
<dbReference type="PANTHER" id="PTHR18460">
    <property type="entry name" value="TEL2 INTERACTING PROTEIN 1 TTI1 FAMILY MEMBER"/>
    <property type="match status" value="1"/>
</dbReference>
<gene>
    <name evidence="4" type="ORF">B0T24DRAFT_158879</name>
</gene>
<dbReference type="Gene3D" id="1.25.10.10">
    <property type="entry name" value="Leucine-rich Repeat Variant"/>
    <property type="match status" value="2"/>
</dbReference>
<keyword evidence="5" id="KW-1185">Reference proteome</keyword>
<proteinExistence type="predicted"/>
<dbReference type="InterPro" id="IPR049362">
    <property type="entry name" value="TTI1_rpt"/>
</dbReference>
<feature type="region of interest" description="Disordered" evidence="1">
    <location>
        <begin position="985"/>
        <end position="1005"/>
    </location>
</feature>